<keyword evidence="1" id="KW-0732">Signal</keyword>
<name>A0A914Z8Y2_9BILA</name>
<dbReference type="AlphaFoldDB" id="A0A914Z8Y2"/>
<dbReference type="WBParaSite" id="PSU_v2.g8372.t1">
    <property type="protein sequence ID" value="PSU_v2.g8372.t1"/>
    <property type="gene ID" value="PSU_v2.g8372"/>
</dbReference>
<evidence type="ECO:0000256" key="1">
    <source>
        <dbReference type="SAM" id="SignalP"/>
    </source>
</evidence>
<feature type="chain" id="PRO_5037009932" evidence="1">
    <location>
        <begin position="20"/>
        <end position="88"/>
    </location>
</feature>
<accession>A0A914Z8Y2</accession>
<evidence type="ECO:0000313" key="2">
    <source>
        <dbReference type="Proteomes" id="UP000887577"/>
    </source>
</evidence>
<feature type="signal peptide" evidence="1">
    <location>
        <begin position="1"/>
        <end position="19"/>
    </location>
</feature>
<proteinExistence type="predicted"/>
<dbReference type="Proteomes" id="UP000887577">
    <property type="component" value="Unplaced"/>
</dbReference>
<evidence type="ECO:0000313" key="3">
    <source>
        <dbReference type="WBParaSite" id="PSU_v2.g8372.t1"/>
    </source>
</evidence>
<sequence>MKSLFFVCLFFCLVSAISAIDTCGDIYVHPCTRKFPCPPHQYCDGKECCLSKRPPHNAKAVPMCPPGCWQCNNDPTACCGACAGSPGK</sequence>
<protein>
    <submittedName>
        <fullName evidence="3">Uncharacterized protein</fullName>
    </submittedName>
</protein>
<keyword evidence="2" id="KW-1185">Reference proteome</keyword>
<organism evidence="2 3">
    <name type="scientific">Panagrolaimus superbus</name>
    <dbReference type="NCBI Taxonomy" id="310955"/>
    <lineage>
        <taxon>Eukaryota</taxon>
        <taxon>Metazoa</taxon>
        <taxon>Ecdysozoa</taxon>
        <taxon>Nematoda</taxon>
        <taxon>Chromadorea</taxon>
        <taxon>Rhabditida</taxon>
        <taxon>Tylenchina</taxon>
        <taxon>Panagrolaimomorpha</taxon>
        <taxon>Panagrolaimoidea</taxon>
        <taxon>Panagrolaimidae</taxon>
        <taxon>Panagrolaimus</taxon>
    </lineage>
</organism>
<reference evidence="3" key="1">
    <citation type="submission" date="2022-11" db="UniProtKB">
        <authorList>
            <consortium name="WormBaseParasite"/>
        </authorList>
    </citation>
    <scope>IDENTIFICATION</scope>
</reference>